<dbReference type="RefSeq" id="WP_089211378.1">
    <property type="nucleotide sequence ID" value="NZ_FZOD01000047.1"/>
</dbReference>
<dbReference type="PRINTS" id="PR00455">
    <property type="entry name" value="HTHTETR"/>
</dbReference>
<dbReference type="InterPro" id="IPR050109">
    <property type="entry name" value="HTH-type_TetR-like_transc_reg"/>
</dbReference>
<sequence length="223" mass="24111">MKKAERLRGMRRKGEDTRAQIGDVALALFTEHGYDATSMREIAEQLGITKAALYYHFTSKEAIILSLFEEHLNALDELLAWAAAQPHSPQLSSKLLGGWLALAVGRGLPVMRFAAVNQTAVRAALHTDRGTIQQRMEKATQIIAGPDAPLQERLRVRMALLSVHITVMASHETEADDADILAAATHAAALLTGDLFPAPQLPLTERCGPAGTRPEATGCQPCS</sequence>
<keyword evidence="3" id="KW-0804">Transcription</keyword>
<dbReference type="PROSITE" id="PS50977">
    <property type="entry name" value="HTH_TETR_2"/>
    <property type="match status" value="1"/>
</dbReference>
<dbReference type="AlphaFoldDB" id="A0A239MYF1"/>
<protein>
    <submittedName>
        <fullName evidence="6">Transcriptional regulator, TetR family</fullName>
    </submittedName>
</protein>
<evidence type="ECO:0000313" key="6">
    <source>
        <dbReference type="EMBL" id="SNT46889.1"/>
    </source>
</evidence>
<name>A0A239MYF1_9ACTN</name>
<proteinExistence type="predicted"/>
<dbReference type="GO" id="GO:0003700">
    <property type="term" value="F:DNA-binding transcription factor activity"/>
    <property type="evidence" value="ECO:0007669"/>
    <property type="project" value="TreeGrafter"/>
</dbReference>
<reference evidence="6 7" key="1">
    <citation type="submission" date="2017-06" db="EMBL/GenBank/DDBJ databases">
        <authorList>
            <person name="Kim H.J."/>
            <person name="Triplett B.A."/>
        </authorList>
    </citation>
    <scope>NUCLEOTIDE SEQUENCE [LARGE SCALE GENOMIC DNA]</scope>
    <source>
        <strain evidence="6 7">CGMCC 4.2132</strain>
    </source>
</reference>
<dbReference type="PROSITE" id="PS01081">
    <property type="entry name" value="HTH_TETR_1"/>
    <property type="match status" value="1"/>
</dbReference>
<dbReference type="OrthoDB" id="3186364at2"/>
<keyword evidence="7" id="KW-1185">Reference proteome</keyword>
<evidence type="ECO:0000256" key="3">
    <source>
        <dbReference type="ARBA" id="ARBA00023163"/>
    </source>
</evidence>
<dbReference type="SUPFAM" id="SSF46689">
    <property type="entry name" value="Homeodomain-like"/>
    <property type="match status" value="1"/>
</dbReference>
<evidence type="ECO:0000256" key="4">
    <source>
        <dbReference type="PROSITE-ProRule" id="PRU00335"/>
    </source>
</evidence>
<dbReference type="PANTHER" id="PTHR30055:SF234">
    <property type="entry name" value="HTH-TYPE TRANSCRIPTIONAL REGULATOR BETI"/>
    <property type="match status" value="1"/>
</dbReference>
<organism evidence="6 7">
    <name type="scientific">Streptosporangium subroseum</name>
    <dbReference type="NCBI Taxonomy" id="106412"/>
    <lineage>
        <taxon>Bacteria</taxon>
        <taxon>Bacillati</taxon>
        <taxon>Actinomycetota</taxon>
        <taxon>Actinomycetes</taxon>
        <taxon>Streptosporangiales</taxon>
        <taxon>Streptosporangiaceae</taxon>
        <taxon>Streptosporangium</taxon>
    </lineage>
</organism>
<feature type="DNA-binding region" description="H-T-H motif" evidence="4">
    <location>
        <begin position="38"/>
        <end position="57"/>
    </location>
</feature>
<dbReference type="EMBL" id="FZOD01000047">
    <property type="protein sequence ID" value="SNT46889.1"/>
    <property type="molecule type" value="Genomic_DNA"/>
</dbReference>
<dbReference type="InterPro" id="IPR023772">
    <property type="entry name" value="DNA-bd_HTH_TetR-type_CS"/>
</dbReference>
<keyword evidence="1" id="KW-0805">Transcription regulation</keyword>
<dbReference type="InterPro" id="IPR001647">
    <property type="entry name" value="HTH_TetR"/>
</dbReference>
<feature type="domain" description="HTH tetR-type" evidence="5">
    <location>
        <begin position="15"/>
        <end position="75"/>
    </location>
</feature>
<evidence type="ECO:0000256" key="1">
    <source>
        <dbReference type="ARBA" id="ARBA00023015"/>
    </source>
</evidence>
<evidence type="ECO:0000259" key="5">
    <source>
        <dbReference type="PROSITE" id="PS50977"/>
    </source>
</evidence>
<dbReference type="PANTHER" id="PTHR30055">
    <property type="entry name" value="HTH-TYPE TRANSCRIPTIONAL REGULATOR RUTR"/>
    <property type="match status" value="1"/>
</dbReference>
<evidence type="ECO:0000313" key="7">
    <source>
        <dbReference type="Proteomes" id="UP000198282"/>
    </source>
</evidence>
<dbReference type="Gene3D" id="1.10.357.10">
    <property type="entry name" value="Tetracycline Repressor, domain 2"/>
    <property type="match status" value="1"/>
</dbReference>
<dbReference type="Proteomes" id="UP000198282">
    <property type="component" value="Unassembled WGS sequence"/>
</dbReference>
<dbReference type="GO" id="GO:0000976">
    <property type="term" value="F:transcription cis-regulatory region binding"/>
    <property type="evidence" value="ECO:0007669"/>
    <property type="project" value="TreeGrafter"/>
</dbReference>
<accession>A0A239MYF1</accession>
<gene>
    <name evidence="6" type="ORF">SAMN05216276_104713</name>
</gene>
<keyword evidence="2 4" id="KW-0238">DNA-binding</keyword>
<dbReference type="InterPro" id="IPR009057">
    <property type="entry name" value="Homeodomain-like_sf"/>
</dbReference>
<dbReference type="Pfam" id="PF00440">
    <property type="entry name" value="TetR_N"/>
    <property type="match status" value="1"/>
</dbReference>
<evidence type="ECO:0000256" key="2">
    <source>
        <dbReference type="ARBA" id="ARBA00023125"/>
    </source>
</evidence>